<feature type="domain" description="N-acetyltransferase" evidence="7">
    <location>
        <begin position="201"/>
        <end position="364"/>
    </location>
</feature>
<keyword evidence="5" id="KW-0012">Acyltransferase</keyword>
<reference evidence="9" key="1">
    <citation type="submission" date="2017-02" db="EMBL/GenBank/DDBJ databases">
        <authorList>
            <person name="Varghese N."/>
            <person name="Submissions S."/>
        </authorList>
    </citation>
    <scope>NUCLEOTIDE SEQUENCE [LARGE SCALE GENOMIC DNA]</scope>
    <source>
        <strain evidence="9">DSM 24967</strain>
    </source>
</reference>
<evidence type="ECO:0000313" key="9">
    <source>
        <dbReference type="Proteomes" id="UP000190852"/>
    </source>
</evidence>
<sequence>MTIDVEKKEIRAVALTPIVQQTAFWAEVKSYQGIESKAFDFKVKNSEVYVDDLTKTSTYADLLILQQALNKDTSIAYVPYGPELEPSEEMQGEFLEELSEILRSYLPKSCIGIRYDLAWQSHWDKPENYNESNTWEGPPDRKYQEFRLNYNTNNWNLKRANSDILPAHTVYLDLIPDEQTLLARMKPKTRYNIHLAARKGVTVRRAGMEELPLWYKLYSDTAQRNGIFLNDIEYFKSVLAAKADDTLSPATVELLLAEKDGEALAAIFLVLSGIRGTYLYGASSSQHRNCMPTYALQWEAIRIAKASGCTEYDMFGVSPGPEPSHPMYGLYKFKMGFGGQLYHQMGCWDYPFKEDQYRMFLATEMSSQGYHL</sequence>
<dbReference type="Pfam" id="PF02388">
    <property type="entry name" value="FemAB"/>
    <property type="match status" value="2"/>
</dbReference>
<keyword evidence="2 8" id="KW-0808">Transferase</keyword>
<dbReference type="Gene3D" id="3.40.630.30">
    <property type="match status" value="2"/>
</dbReference>
<comment type="similarity">
    <text evidence="1">Belongs to the FemABX family.</text>
</comment>
<dbReference type="InterPro" id="IPR016181">
    <property type="entry name" value="Acyl_CoA_acyltransferase"/>
</dbReference>
<dbReference type="GO" id="GO:0009252">
    <property type="term" value="P:peptidoglycan biosynthetic process"/>
    <property type="evidence" value="ECO:0007669"/>
    <property type="project" value="UniProtKB-KW"/>
</dbReference>
<accession>A0A1T5DK14</accession>
<dbReference type="Proteomes" id="UP000190852">
    <property type="component" value="Unassembled WGS sequence"/>
</dbReference>
<dbReference type="AlphaFoldDB" id="A0A1T5DK14"/>
<evidence type="ECO:0000259" key="7">
    <source>
        <dbReference type="PROSITE" id="PS51186"/>
    </source>
</evidence>
<dbReference type="SUPFAM" id="SSF55729">
    <property type="entry name" value="Acyl-CoA N-acyltransferases (Nat)"/>
    <property type="match status" value="1"/>
</dbReference>
<evidence type="ECO:0000256" key="3">
    <source>
        <dbReference type="ARBA" id="ARBA00022960"/>
    </source>
</evidence>
<dbReference type="GO" id="GO:0016747">
    <property type="term" value="F:acyltransferase activity, transferring groups other than amino-acyl groups"/>
    <property type="evidence" value="ECO:0007669"/>
    <property type="project" value="InterPro"/>
</dbReference>
<keyword evidence="6" id="KW-0961">Cell wall biogenesis/degradation</keyword>
<dbReference type="InterPro" id="IPR003447">
    <property type="entry name" value="FEMABX"/>
</dbReference>
<dbReference type="PANTHER" id="PTHR36174">
    <property type="entry name" value="LIPID II:GLYCINE GLYCYLTRANSFERASE"/>
    <property type="match status" value="1"/>
</dbReference>
<dbReference type="PANTHER" id="PTHR36174:SF1">
    <property type="entry name" value="LIPID II:GLYCINE GLYCYLTRANSFERASE"/>
    <property type="match status" value="1"/>
</dbReference>
<organism evidence="8 9">
    <name type="scientific">Parabacteroides chartae</name>
    <dbReference type="NCBI Taxonomy" id="1037355"/>
    <lineage>
        <taxon>Bacteria</taxon>
        <taxon>Pseudomonadati</taxon>
        <taxon>Bacteroidota</taxon>
        <taxon>Bacteroidia</taxon>
        <taxon>Bacteroidales</taxon>
        <taxon>Tannerellaceae</taxon>
        <taxon>Parabacteroides</taxon>
    </lineage>
</organism>
<dbReference type="EMBL" id="FUYQ01000019">
    <property type="protein sequence ID" value="SKB72055.1"/>
    <property type="molecule type" value="Genomic_DNA"/>
</dbReference>
<dbReference type="PROSITE" id="PS51186">
    <property type="entry name" value="GNAT"/>
    <property type="match status" value="1"/>
</dbReference>
<dbReference type="GO" id="GO:0071555">
    <property type="term" value="P:cell wall organization"/>
    <property type="evidence" value="ECO:0007669"/>
    <property type="project" value="UniProtKB-KW"/>
</dbReference>
<keyword evidence="9" id="KW-1185">Reference proteome</keyword>
<dbReference type="PROSITE" id="PS51191">
    <property type="entry name" value="FEMABX"/>
    <property type="match status" value="1"/>
</dbReference>
<evidence type="ECO:0000256" key="1">
    <source>
        <dbReference type="ARBA" id="ARBA00009943"/>
    </source>
</evidence>
<dbReference type="InterPro" id="IPR050644">
    <property type="entry name" value="PG_Glycine_Bridge_Synth"/>
</dbReference>
<dbReference type="InterPro" id="IPR000182">
    <property type="entry name" value="GNAT_dom"/>
</dbReference>
<proteinExistence type="inferred from homology"/>
<evidence type="ECO:0000256" key="6">
    <source>
        <dbReference type="ARBA" id="ARBA00023316"/>
    </source>
</evidence>
<evidence type="ECO:0000256" key="4">
    <source>
        <dbReference type="ARBA" id="ARBA00022984"/>
    </source>
</evidence>
<evidence type="ECO:0000256" key="5">
    <source>
        <dbReference type="ARBA" id="ARBA00023315"/>
    </source>
</evidence>
<evidence type="ECO:0000313" key="8">
    <source>
        <dbReference type="EMBL" id="SKB72055.1"/>
    </source>
</evidence>
<dbReference type="RefSeq" id="WP_079683935.1">
    <property type="nucleotide sequence ID" value="NZ_FUYQ01000019.1"/>
</dbReference>
<gene>
    <name evidence="8" type="ORF">SAMN05660349_02489</name>
</gene>
<dbReference type="GO" id="GO:0008360">
    <property type="term" value="P:regulation of cell shape"/>
    <property type="evidence" value="ECO:0007669"/>
    <property type="project" value="UniProtKB-KW"/>
</dbReference>
<keyword evidence="3" id="KW-0133">Cell shape</keyword>
<name>A0A1T5DK14_9BACT</name>
<dbReference type="GO" id="GO:0016755">
    <property type="term" value="F:aminoacyltransferase activity"/>
    <property type="evidence" value="ECO:0007669"/>
    <property type="project" value="InterPro"/>
</dbReference>
<evidence type="ECO:0000256" key="2">
    <source>
        <dbReference type="ARBA" id="ARBA00022679"/>
    </source>
</evidence>
<keyword evidence="4" id="KW-0573">Peptidoglycan synthesis</keyword>
<protein>
    <submittedName>
        <fullName evidence="8">Lipid II:glycine glycyltransferase (Peptidoglycan interpeptide bridge formation enzyme)</fullName>
    </submittedName>
</protein>